<feature type="compositionally biased region" description="Polar residues" evidence="1">
    <location>
        <begin position="46"/>
        <end position="59"/>
    </location>
</feature>
<organism evidence="3 4">
    <name type="scientific">Cystoisospora suis</name>
    <dbReference type="NCBI Taxonomy" id="483139"/>
    <lineage>
        <taxon>Eukaryota</taxon>
        <taxon>Sar</taxon>
        <taxon>Alveolata</taxon>
        <taxon>Apicomplexa</taxon>
        <taxon>Conoidasida</taxon>
        <taxon>Coccidia</taxon>
        <taxon>Eucoccidiorida</taxon>
        <taxon>Eimeriorina</taxon>
        <taxon>Sarcocystidae</taxon>
        <taxon>Cystoisospora</taxon>
    </lineage>
</organism>
<dbReference type="Pfam" id="PF03909">
    <property type="entry name" value="BSD"/>
    <property type="match status" value="1"/>
</dbReference>
<feature type="region of interest" description="Disordered" evidence="1">
    <location>
        <begin position="1009"/>
        <end position="1053"/>
    </location>
</feature>
<feature type="compositionally biased region" description="Polar residues" evidence="1">
    <location>
        <begin position="477"/>
        <end position="486"/>
    </location>
</feature>
<evidence type="ECO:0000313" key="4">
    <source>
        <dbReference type="Proteomes" id="UP000221165"/>
    </source>
</evidence>
<feature type="compositionally biased region" description="Basic and acidic residues" evidence="1">
    <location>
        <begin position="264"/>
        <end position="285"/>
    </location>
</feature>
<dbReference type="OrthoDB" id="331528at2759"/>
<dbReference type="InterPro" id="IPR035925">
    <property type="entry name" value="BSD_dom_sf"/>
</dbReference>
<dbReference type="AlphaFoldDB" id="A0A2C6L6A5"/>
<feature type="compositionally biased region" description="Basic and acidic residues" evidence="1">
    <location>
        <begin position="178"/>
        <end position="192"/>
    </location>
</feature>
<feature type="compositionally biased region" description="Basic residues" evidence="1">
    <location>
        <begin position="442"/>
        <end position="455"/>
    </location>
</feature>
<dbReference type="EMBL" id="MIGC01001411">
    <property type="protein sequence ID" value="PHJ22923.1"/>
    <property type="molecule type" value="Genomic_DNA"/>
</dbReference>
<evidence type="ECO:0000259" key="2">
    <source>
        <dbReference type="PROSITE" id="PS50858"/>
    </source>
</evidence>
<dbReference type="Gene3D" id="1.10.3970.10">
    <property type="entry name" value="BSD domain"/>
    <property type="match status" value="1"/>
</dbReference>
<feature type="region of interest" description="Disordered" evidence="1">
    <location>
        <begin position="597"/>
        <end position="648"/>
    </location>
</feature>
<evidence type="ECO:0000256" key="1">
    <source>
        <dbReference type="SAM" id="MobiDB-lite"/>
    </source>
</evidence>
<feature type="compositionally biased region" description="Basic and acidic residues" evidence="1">
    <location>
        <begin position="68"/>
        <end position="85"/>
    </location>
</feature>
<feature type="compositionally biased region" description="Basic and acidic residues" evidence="1">
    <location>
        <begin position="456"/>
        <end position="471"/>
    </location>
</feature>
<feature type="compositionally biased region" description="Low complexity" evidence="1">
    <location>
        <begin position="506"/>
        <end position="516"/>
    </location>
</feature>
<protein>
    <submittedName>
        <fullName evidence="3">Synapse-associated protein 1</fullName>
    </submittedName>
</protein>
<dbReference type="PROSITE" id="PS50858">
    <property type="entry name" value="BSD"/>
    <property type="match status" value="1"/>
</dbReference>
<feature type="domain" description="BSD" evidence="2">
    <location>
        <begin position="847"/>
        <end position="883"/>
    </location>
</feature>
<feature type="region of interest" description="Disordered" evidence="1">
    <location>
        <begin position="249"/>
        <end position="410"/>
    </location>
</feature>
<feature type="compositionally biased region" description="Low complexity" evidence="1">
    <location>
        <begin position="1023"/>
        <end position="1053"/>
    </location>
</feature>
<accession>A0A2C6L6A5</accession>
<feature type="compositionally biased region" description="Low complexity" evidence="1">
    <location>
        <begin position="920"/>
        <end position="942"/>
    </location>
</feature>
<feature type="compositionally biased region" description="Basic and acidic residues" evidence="1">
    <location>
        <begin position="1075"/>
        <end position="1085"/>
    </location>
</feature>
<dbReference type="Proteomes" id="UP000221165">
    <property type="component" value="Unassembled WGS sequence"/>
</dbReference>
<proteinExistence type="predicted"/>
<sequence length="1085" mass="116764">MAERESFKTAVPSLQPMGEPASPSRVSSICGQDVCDVVVTPLRSPLSRNRTGQRLSPSACTPFGVARRSSEGCSSKDRHAHREEGGPGIHGGVMSIGRQDFSLDRTSETDSSLDATLYERSGGQTDSKVNCTVPGASERGIGQERSCSRHENPASKLPSRSRARGVGRESVAPPFHENNLKRFLSRERRESSSRATATDDTAVARNPRAPLATGLSRFFNSPVAAARAAAEAAQGHGNALLAALRVITGPTGGDSFEEENGGQEDERGKGEKGECEWPRDARGRPDMWVVDEGDLRRGASATPEESTPGRSRDVLDTKTEGAQTSSFSSPSSADEAPSQPETKVKQRIASPFSQRAPDDKQSVAGMRDPSDANKPGRRLGCNVEFQDSFKKTESSVSGESGKGSGTFSGFIETLSRGYTEAVNMVDALAIDFEAEERQVRQYSRRKSAAARRPTRAKGEDKGSTRSTHLESDGEQVSPLSRRSSVGSLPEGHNAEDHECTAGQSLVSFSSSRRPKPSFSVILSEDTDETKHLAVCSSSSSSLDRGSVSVRRDEEVRKVSKNRSFFSSVASAAGNALAEAGAMAGAIAAVAAAVVGESNSEDSSESSPRHAVRSGSRGKWESAQRNQHQLRSKKGARNTNSKEAASLSQSSFSLSEDAFGWEEGGAGQNVLEDTEGEGGGSLFLRENATPFEFALWATEDSEASLKRPLLSAPPAATSEHGEASAVVSHIDRREYVCLCRLRAVALRLLLLICQESSWCHGPSKKEHLITERDHKFFVGRPTWPRTGMECEDVGDFVDVQTEKKAEEEIENLWKEWTTGSSHSGATPEEGNRNRASRMRLMWKAAQRMLDVDGRLGRLRFDLVPRQLKELAFWKAYFYQVSLVMTRYERQAHELLRSLASSAPQRKNENDTRQGNFHRRGSSGSLLHLLTESSNSETSSSCSTPQYDTSPEGSSRVYIPPPSALHHAANASERGCTTLESGLCVGRGATNERIAEILDCSSCDPSVIATGRGDAASATRDREPSVTSPSEASSVSVAQSPSLTSSSVASSEVPPTWVKSTLQSAAGVPQVPCLGDSTHRERGTSVL</sequence>
<reference evidence="3 4" key="1">
    <citation type="journal article" date="2017" name="Int. J. Parasitol.">
        <title>The genome of the protozoan parasite Cystoisospora suis and a reverse vaccinology approach to identify vaccine candidates.</title>
        <authorList>
            <person name="Palmieri N."/>
            <person name="Shrestha A."/>
            <person name="Ruttkowski B."/>
            <person name="Beck T."/>
            <person name="Vogl C."/>
            <person name="Tomley F."/>
            <person name="Blake D.P."/>
            <person name="Joachim A."/>
        </authorList>
    </citation>
    <scope>NUCLEOTIDE SEQUENCE [LARGE SCALE GENOMIC DNA]</scope>
    <source>
        <strain evidence="3 4">Wien I</strain>
    </source>
</reference>
<feature type="compositionally biased region" description="Low complexity" evidence="1">
    <location>
        <begin position="325"/>
        <end position="338"/>
    </location>
</feature>
<feature type="region of interest" description="Disordered" evidence="1">
    <location>
        <begin position="1066"/>
        <end position="1085"/>
    </location>
</feature>
<feature type="region of interest" description="Disordered" evidence="1">
    <location>
        <begin position="46"/>
        <end position="95"/>
    </location>
</feature>
<feature type="region of interest" description="Disordered" evidence="1">
    <location>
        <begin position="1"/>
        <end position="26"/>
    </location>
</feature>
<dbReference type="InterPro" id="IPR005607">
    <property type="entry name" value="BSD_dom"/>
</dbReference>
<evidence type="ECO:0000313" key="3">
    <source>
        <dbReference type="EMBL" id="PHJ22923.1"/>
    </source>
</evidence>
<dbReference type="SUPFAM" id="SSF140383">
    <property type="entry name" value="BSD domain-like"/>
    <property type="match status" value="1"/>
</dbReference>
<comment type="caution">
    <text evidence="3">The sequence shown here is derived from an EMBL/GenBank/DDBJ whole genome shotgun (WGS) entry which is preliminary data.</text>
</comment>
<feature type="region of interest" description="Disordered" evidence="1">
    <location>
        <begin position="897"/>
        <end position="960"/>
    </location>
</feature>
<feature type="region of interest" description="Disordered" evidence="1">
    <location>
        <begin position="434"/>
        <end position="516"/>
    </location>
</feature>
<gene>
    <name evidence="3" type="ORF">CSUI_003220</name>
</gene>
<feature type="compositionally biased region" description="Basic and acidic residues" evidence="1">
    <location>
        <begin position="310"/>
        <end position="319"/>
    </location>
</feature>
<dbReference type="VEuPathDB" id="ToxoDB:CSUI_003220"/>
<name>A0A2C6L6A5_9APIC</name>
<keyword evidence="4" id="KW-1185">Reference proteome</keyword>
<dbReference type="GeneID" id="94426629"/>
<dbReference type="RefSeq" id="XP_067924600.1">
    <property type="nucleotide sequence ID" value="XM_068063418.1"/>
</dbReference>
<feature type="region of interest" description="Disordered" evidence="1">
    <location>
        <begin position="117"/>
        <end position="208"/>
    </location>
</feature>